<dbReference type="GO" id="GO:0005506">
    <property type="term" value="F:iron ion binding"/>
    <property type="evidence" value="ECO:0007669"/>
    <property type="project" value="InterPro"/>
</dbReference>
<accession>A0A5N7BRQ8</accession>
<evidence type="ECO:0000256" key="3">
    <source>
        <dbReference type="ARBA" id="ARBA00022723"/>
    </source>
</evidence>
<evidence type="ECO:0000256" key="1">
    <source>
        <dbReference type="ARBA" id="ARBA00001971"/>
    </source>
</evidence>
<evidence type="ECO:0000256" key="5">
    <source>
        <dbReference type="ARBA" id="ARBA00023004"/>
    </source>
</evidence>
<feature type="signal peptide" evidence="7">
    <location>
        <begin position="1"/>
        <end position="19"/>
    </location>
</feature>
<dbReference type="GO" id="GO:0016705">
    <property type="term" value="F:oxidoreductase activity, acting on paired donors, with incorporation or reduction of molecular oxygen"/>
    <property type="evidence" value="ECO:0007669"/>
    <property type="project" value="InterPro"/>
</dbReference>
<keyword evidence="4" id="KW-0560">Oxidoreductase</keyword>
<evidence type="ECO:0000256" key="4">
    <source>
        <dbReference type="ARBA" id="ARBA00023002"/>
    </source>
</evidence>
<protein>
    <recommendedName>
        <fullName evidence="9">Cytochrome P450</fullName>
    </recommendedName>
</protein>
<organism evidence="8">
    <name type="scientific">Petromyces alliaceus</name>
    <name type="common">Aspergillus alliaceus</name>
    <dbReference type="NCBI Taxonomy" id="209559"/>
    <lineage>
        <taxon>Eukaryota</taxon>
        <taxon>Fungi</taxon>
        <taxon>Dikarya</taxon>
        <taxon>Ascomycota</taxon>
        <taxon>Pezizomycotina</taxon>
        <taxon>Eurotiomycetes</taxon>
        <taxon>Eurotiomycetidae</taxon>
        <taxon>Eurotiales</taxon>
        <taxon>Aspergillaceae</taxon>
        <taxon>Aspergillus</taxon>
        <taxon>Aspergillus subgen. Circumdati</taxon>
    </lineage>
</organism>
<dbReference type="GO" id="GO:0004497">
    <property type="term" value="F:monooxygenase activity"/>
    <property type="evidence" value="ECO:0007669"/>
    <property type="project" value="UniProtKB-KW"/>
</dbReference>
<dbReference type="Gene3D" id="1.10.630.10">
    <property type="entry name" value="Cytochrome P450"/>
    <property type="match status" value="1"/>
</dbReference>
<name>A0A5N7BRQ8_PETAA</name>
<dbReference type="EMBL" id="ML735368">
    <property type="protein sequence ID" value="KAE8384514.1"/>
    <property type="molecule type" value="Genomic_DNA"/>
</dbReference>
<evidence type="ECO:0000313" key="8">
    <source>
        <dbReference type="EMBL" id="KAE8384514.1"/>
    </source>
</evidence>
<dbReference type="InterPro" id="IPR050364">
    <property type="entry name" value="Cytochrome_P450_fung"/>
</dbReference>
<reference evidence="8" key="1">
    <citation type="submission" date="2019-04" db="EMBL/GenBank/DDBJ databases">
        <title>Friends and foes A comparative genomics studyof 23 Aspergillus species from section Flavi.</title>
        <authorList>
            <consortium name="DOE Joint Genome Institute"/>
            <person name="Kjaerbolling I."/>
            <person name="Vesth T."/>
            <person name="Frisvad J.C."/>
            <person name="Nybo J.L."/>
            <person name="Theobald S."/>
            <person name="Kildgaard S."/>
            <person name="Isbrandt T."/>
            <person name="Kuo A."/>
            <person name="Sato A."/>
            <person name="Lyhne E.K."/>
            <person name="Kogle M.E."/>
            <person name="Wiebenga A."/>
            <person name="Kun R.S."/>
            <person name="Lubbers R.J."/>
            <person name="Makela M.R."/>
            <person name="Barry K."/>
            <person name="Chovatia M."/>
            <person name="Clum A."/>
            <person name="Daum C."/>
            <person name="Haridas S."/>
            <person name="He G."/>
            <person name="LaButti K."/>
            <person name="Lipzen A."/>
            <person name="Mondo S."/>
            <person name="Riley R."/>
            <person name="Salamov A."/>
            <person name="Simmons B.A."/>
            <person name="Magnuson J.K."/>
            <person name="Henrissat B."/>
            <person name="Mortensen U.H."/>
            <person name="Larsen T.O."/>
            <person name="Devries R.P."/>
            <person name="Grigoriev I.V."/>
            <person name="Machida M."/>
            <person name="Baker S.E."/>
            <person name="Andersen M.R."/>
        </authorList>
    </citation>
    <scope>NUCLEOTIDE SEQUENCE [LARGE SCALE GENOMIC DNA]</scope>
    <source>
        <strain evidence="8">IBT 14317</strain>
    </source>
</reference>
<dbReference type="OrthoDB" id="2789670at2759"/>
<dbReference type="PANTHER" id="PTHR46300:SF2">
    <property type="entry name" value="CYTOCHROME P450 MONOOXYGENASE ALNH-RELATED"/>
    <property type="match status" value="1"/>
</dbReference>
<evidence type="ECO:0000256" key="2">
    <source>
        <dbReference type="ARBA" id="ARBA00010617"/>
    </source>
</evidence>
<keyword evidence="5" id="KW-0408">Iron</keyword>
<dbReference type="GO" id="GO:0020037">
    <property type="term" value="F:heme binding"/>
    <property type="evidence" value="ECO:0007669"/>
    <property type="project" value="InterPro"/>
</dbReference>
<evidence type="ECO:0000256" key="6">
    <source>
        <dbReference type="ARBA" id="ARBA00023033"/>
    </source>
</evidence>
<proteinExistence type="inferred from homology"/>
<keyword evidence="7" id="KW-0732">Signal</keyword>
<sequence>MFLVVNLVLFLTDLYLLQCARKERKILKRLPPGPTPKPIIGSNLLDLPPPGAPEWLHWLKHKELYGKATIQIAKYEDAPANQLSNDLWSIIIANGHRAVIDLMEKSSGSKISTQLFSWLRLAEKDKAYKKRAKAMTDILYAFVKQQLARQKHIPSYVSRLPKRDQVEPGSEEKLVAKRPAQSIYGGGAETKKAQEEIDRVVEPIVYRIYPIVTNSHNINVVVKDVLQWHPVTPTGVAHASSKEDIYHGYLIPKGGDLGPQ</sequence>
<evidence type="ECO:0000256" key="7">
    <source>
        <dbReference type="SAM" id="SignalP"/>
    </source>
</evidence>
<dbReference type="Proteomes" id="UP000326877">
    <property type="component" value="Unassembled WGS sequence"/>
</dbReference>
<dbReference type="InterPro" id="IPR036396">
    <property type="entry name" value="Cyt_P450_sf"/>
</dbReference>
<comment type="similarity">
    <text evidence="2">Belongs to the cytochrome P450 family.</text>
</comment>
<dbReference type="PANTHER" id="PTHR46300">
    <property type="entry name" value="P450, PUTATIVE (EUROFUNG)-RELATED-RELATED"/>
    <property type="match status" value="1"/>
</dbReference>
<gene>
    <name evidence="8" type="ORF">BDV23DRAFT_189139</name>
</gene>
<keyword evidence="3" id="KW-0479">Metal-binding</keyword>
<feature type="chain" id="PRO_5024824130" description="Cytochrome P450" evidence="7">
    <location>
        <begin position="20"/>
        <end position="260"/>
    </location>
</feature>
<evidence type="ECO:0008006" key="9">
    <source>
        <dbReference type="Google" id="ProtNLM"/>
    </source>
</evidence>
<comment type="cofactor">
    <cofactor evidence="1">
        <name>heme</name>
        <dbReference type="ChEBI" id="CHEBI:30413"/>
    </cofactor>
</comment>
<dbReference type="SUPFAM" id="SSF48264">
    <property type="entry name" value="Cytochrome P450"/>
    <property type="match status" value="1"/>
</dbReference>
<dbReference type="AlphaFoldDB" id="A0A5N7BRQ8"/>
<keyword evidence="6" id="KW-0503">Monooxygenase</keyword>